<evidence type="ECO:0000313" key="2">
    <source>
        <dbReference type="Proteomes" id="UP001238088"/>
    </source>
</evidence>
<keyword evidence="2" id="KW-1185">Reference proteome</keyword>
<protein>
    <submittedName>
        <fullName evidence="1">N-acetylmuramoyl-L-alanine amidase</fullName>
    </submittedName>
</protein>
<reference evidence="1 2" key="1">
    <citation type="submission" date="2023-07" db="EMBL/GenBank/DDBJ databases">
        <title>Genomic Encyclopedia of Type Strains, Phase IV (KMG-IV): sequencing the most valuable type-strain genomes for metagenomic binning, comparative biology and taxonomic classification.</title>
        <authorList>
            <person name="Goeker M."/>
        </authorList>
    </citation>
    <scope>NUCLEOTIDE SEQUENCE [LARGE SCALE GENOMIC DNA]</scope>
    <source>
        <strain evidence="1 2">DSM 23494</strain>
    </source>
</reference>
<gene>
    <name evidence="1" type="ORF">J2S17_001408</name>
</gene>
<sequence length="40" mass="4557">MKEFFLWKSTGVQAVWLLFTYSSKEVMIDGGHGGTDFPFV</sequence>
<comment type="caution">
    <text evidence="1">The sequence shown here is derived from an EMBL/GenBank/DDBJ whole genome shotgun (WGS) entry which is preliminary data.</text>
</comment>
<accession>A0ABU0AE66</accession>
<dbReference type="EMBL" id="JAUSUB010000004">
    <property type="protein sequence ID" value="MDQ0269537.1"/>
    <property type="molecule type" value="Genomic_DNA"/>
</dbReference>
<proteinExistence type="predicted"/>
<evidence type="ECO:0000313" key="1">
    <source>
        <dbReference type="EMBL" id="MDQ0269537.1"/>
    </source>
</evidence>
<dbReference type="Proteomes" id="UP001238088">
    <property type="component" value="Unassembled WGS sequence"/>
</dbReference>
<organism evidence="1 2">
    <name type="scientific">Cytobacillus purgationiresistens</name>
    <dbReference type="NCBI Taxonomy" id="863449"/>
    <lineage>
        <taxon>Bacteria</taxon>
        <taxon>Bacillati</taxon>
        <taxon>Bacillota</taxon>
        <taxon>Bacilli</taxon>
        <taxon>Bacillales</taxon>
        <taxon>Bacillaceae</taxon>
        <taxon>Cytobacillus</taxon>
    </lineage>
</organism>
<dbReference type="RefSeq" id="WP_307473175.1">
    <property type="nucleotide sequence ID" value="NZ_JAUSUB010000004.1"/>
</dbReference>
<name>A0ABU0AE66_9BACI</name>